<dbReference type="AlphaFoldDB" id="A0A4Y2K4Q6"/>
<organism evidence="1 2">
    <name type="scientific">Araneus ventricosus</name>
    <name type="common">Orbweaver spider</name>
    <name type="synonym">Epeira ventricosa</name>
    <dbReference type="NCBI Taxonomy" id="182803"/>
    <lineage>
        <taxon>Eukaryota</taxon>
        <taxon>Metazoa</taxon>
        <taxon>Ecdysozoa</taxon>
        <taxon>Arthropoda</taxon>
        <taxon>Chelicerata</taxon>
        <taxon>Arachnida</taxon>
        <taxon>Araneae</taxon>
        <taxon>Araneomorphae</taxon>
        <taxon>Entelegynae</taxon>
        <taxon>Araneoidea</taxon>
        <taxon>Araneidae</taxon>
        <taxon>Araneus</taxon>
    </lineage>
</organism>
<name>A0A4Y2K4Q6_ARAVE</name>
<evidence type="ECO:0000313" key="2">
    <source>
        <dbReference type="Proteomes" id="UP000499080"/>
    </source>
</evidence>
<reference evidence="1 2" key="1">
    <citation type="journal article" date="2019" name="Sci. Rep.">
        <title>Orb-weaving spider Araneus ventricosus genome elucidates the spidroin gene catalogue.</title>
        <authorList>
            <person name="Kono N."/>
            <person name="Nakamura H."/>
            <person name="Ohtoshi R."/>
            <person name="Moran D.A.P."/>
            <person name="Shinohara A."/>
            <person name="Yoshida Y."/>
            <person name="Fujiwara M."/>
            <person name="Mori M."/>
            <person name="Tomita M."/>
            <person name="Arakawa K."/>
        </authorList>
    </citation>
    <scope>NUCLEOTIDE SEQUENCE [LARGE SCALE GENOMIC DNA]</scope>
</reference>
<keyword evidence="2" id="KW-1185">Reference proteome</keyword>
<protein>
    <submittedName>
        <fullName evidence="1">Uncharacterized protein</fullName>
    </submittedName>
</protein>
<dbReference type="Proteomes" id="UP000499080">
    <property type="component" value="Unassembled WGS sequence"/>
</dbReference>
<sequence>MYVILVVRRLRRKGYKLSFASNHGNHIQTLHPKCYGPVVPKNSFRKAEMSDFQEENSNPRRLSLRRSILHHRFPLVGHYLLAGGALLGGKVMMRTVFSPFLSPQSIQSLSEGKSGFCLVTIDAD</sequence>
<evidence type="ECO:0000313" key="1">
    <source>
        <dbReference type="EMBL" id="GBM96785.1"/>
    </source>
</evidence>
<dbReference type="EMBL" id="BGPR01004176">
    <property type="protein sequence ID" value="GBM96785.1"/>
    <property type="molecule type" value="Genomic_DNA"/>
</dbReference>
<proteinExistence type="predicted"/>
<comment type="caution">
    <text evidence="1">The sequence shown here is derived from an EMBL/GenBank/DDBJ whole genome shotgun (WGS) entry which is preliminary data.</text>
</comment>
<accession>A0A4Y2K4Q6</accession>
<gene>
    <name evidence="1" type="ORF">AVEN_119202_1</name>
</gene>